<dbReference type="PANTHER" id="PTHR13939">
    <property type="entry name" value="NICOTINAMIDE-NUCLEOTIDE AMIDOHYDROLASE PNCC"/>
    <property type="match status" value="1"/>
</dbReference>
<dbReference type="HAMAP" id="MF_00226_B">
    <property type="entry name" value="CinA_B"/>
    <property type="match status" value="1"/>
</dbReference>
<name>A0A848KVL8_9ACTN</name>
<accession>A0A848KVL8</accession>
<dbReference type="NCBIfam" id="TIGR00200">
    <property type="entry name" value="cinA_nterm"/>
    <property type="match status" value="1"/>
</dbReference>
<proteinExistence type="inferred from homology"/>
<dbReference type="InterPro" id="IPR008135">
    <property type="entry name" value="Competence-induced_CinA"/>
</dbReference>
<dbReference type="InterPro" id="IPR036653">
    <property type="entry name" value="CinA-like_C"/>
</dbReference>
<dbReference type="Pfam" id="PF02464">
    <property type="entry name" value="CinA"/>
    <property type="match status" value="1"/>
</dbReference>
<dbReference type="CDD" id="cd00885">
    <property type="entry name" value="cinA"/>
    <property type="match status" value="1"/>
</dbReference>
<evidence type="ECO:0000259" key="2">
    <source>
        <dbReference type="SMART" id="SM00852"/>
    </source>
</evidence>
<dbReference type="Gene3D" id="3.40.980.10">
    <property type="entry name" value="MoaB/Mog-like domain"/>
    <property type="match status" value="1"/>
</dbReference>
<dbReference type="InterPro" id="IPR008136">
    <property type="entry name" value="CinA_C"/>
</dbReference>
<dbReference type="SUPFAM" id="SSF142433">
    <property type="entry name" value="CinA-like"/>
    <property type="match status" value="1"/>
</dbReference>
<organism evidence="3 4">
    <name type="scientific">Gordonia asplenii</name>
    <dbReference type="NCBI Taxonomy" id="2725283"/>
    <lineage>
        <taxon>Bacteria</taxon>
        <taxon>Bacillati</taxon>
        <taxon>Actinomycetota</taxon>
        <taxon>Actinomycetes</taxon>
        <taxon>Mycobacteriales</taxon>
        <taxon>Gordoniaceae</taxon>
        <taxon>Gordonia</taxon>
    </lineage>
</organism>
<reference evidence="3 4" key="1">
    <citation type="submission" date="2020-04" db="EMBL/GenBank/DDBJ databases">
        <title>Gordonia sp. nov. TBRC 11910.</title>
        <authorList>
            <person name="Suriyachadkun C."/>
        </authorList>
    </citation>
    <scope>NUCLEOTIDE SEQUENCE [LARGE SCALE GENOMIC DNA]</scope>
    <source>
        <strain evidence="3 4">TBRC 11910</strain>
    </source>
</reference>
<dbReference type="RefSeq" id="WP_170195414.1">
    <property type="nucleotide sequence ID" value="NZ_JABBNB010000018.1"/>
</dbReference>
<dbReference type="NCBIfam" id="NF001813">
    <property type="entry name" value="PRK00549.1"/>
    <property type="match status" value="1"/>
</dbReference>
<dbReference type="Gene3D" id="3.90.950.20">
    <property type="entry name" value="CinA-like"/>
    <property type="match status" value="1"/>
</dbReference>
<evidence type="ECO:0000313" key="3">
    <source>
        <dbReference type="EMBL" id="NMO02904.1"/>
    </source>
</evidence>
<comment type="similarity">
    <text evidence="1">Belongs to the CinA family.</text>
</comment>
<dbReference type="Pfam" id="PF00994">
    <property type="entry name" value="MoCF_biosynth"/>
    <property type="match status" value="1"/>
</dbReference>
<protein>
    <recommendedName>
        <fullName evidence="1">CinA-like protein</fullName>
    </recommendedName>
</protein>
<evidence type="ECO:0000313" key="4">
    <source>
        <dbReference type="Proteomes" id="UP000550729"/>
    </source>
</evidence>
<dbReference type="SUPFAM" id="SSF53218">
    <property type="entry name" value="Molybdenum cofactor biosynthesis proteins"/>
    <property type="match status" value="1"/>
</dbReference>
<comment type="caution">
    <text evidence="3">The sequence shown here is derived from an EMBL/GenBank/DDBJ whole genome shotgun (WGS) entry which is preliminary data.</text>
</comment>
<dbReference type="PANTHER" id="PTHR13939:SF0">
    <property type="entry name" value="NMN AMIDOHYDROLASE-LIKE PROTEIN YFAY"/>
    <property type="match status" value="1"/>
</dbReference>
<dbReference type="EMBL" id="JABBNB010000018">
    <property type="protein sequence ID" value="NMO02904.1"/>
    <property type="molecule type" value="Genomic_DNA"/>
</dbReference>
<gene>
    <name evidence="3" type="ORF">HH308_16955</name>
</gene>
<sequence length="424" mass="43389">MSVRAGIVVTGTEVLTGRIADRNGPWVSQSLLDLGVDVAHITICGDRPDDLTAQLKFLADVGVDLIITSGGLGPTADDLTVATVAEFCGLELRLDVEIQAHITTIIERWRRNSGRSAGGAALAAGIRKQAMIPAGAQAIPPVGTAPGVAIAASSGRPAVLILPGPPGELQGMWESAVATAPVAAVLADSGDYRTETLRAYRLSEPDLAESLRIAQGSVAGFAELEITTCLRGGEVEVVTRFLSDDAAAYAALVEFLTKAHGRQIFSSDGSTIDEVLIARLDGRTVATAESCTGGLIAARLTDRPGSSAYFLGGVAAYANEVKTRILGVPAELIVAHGAVSEEVAEAMADGAREHLGTDAAVSTTGIAGPDGGSDRKPVGTVCFGISIAGQPTSTTTLVFPGNRATVRALATTAAMHLLSEAMDG</sequence>
<dbReference type="Proteomes" id="UP000550729">
    <property type="component" value="Unassembled WGS sequence"/>
</dbReference>
<feature type="domain" description="MoaB/Mog" evidence="2">
    <location>
        <begin position="6"/>
        <end position="184"/>
    </location>
</feature>
<dbReference type="InterPro" id="IPR036425">
    <property type="entry name" value="MoaB/Mog-like_dom_sf"/>
</dbReference>
<dbReference type="AlphaFoldDB" id="A0A848KVL8"/>
<evidence type="ECO:0000256" key="1">
    <source>
        <dbReference type="HAMAP-Rule" id="MF_00226"/>
    </source>
</evidence>
<dbReference type="InterPro" id="IPR001453">
    <property type="entry name" value="MoaB/Mog_dom"/>
</dbReference>
<keyword evidence="4" id="KW-1185">Reference proteome</keyword>
<dbReference type="SMART" id="SM00852">
    <property type="entry name" value="MoCF_biosynth"/>
    <property type="match status" value="1"/>
</dbReference>
<dbReference type="PIRSF" id="PIRSF006728">
    <property type="entry name" value="CinA"/>
    <property type="match status" value="1"/>
</dbReference>
<dbReference type="InterPro" id="IPR050101">
    <property type="entry name" value="CinA"/>
</dbReference>
<dbReference type="NCBIfam" id="TIGR00199">
    <property type="entry name" value="PncC_domain"/>
    <property type="match status" value="1"/>
</dbReference>